<keyword evidence="3" id="KW-0489">Methyltransferase</keyword>
<keyword evidence="9" id="KW-1185">Reference proteome</keyword>
<comment type="similarity">
    <text evidence="1">Belongs to the N(4)/N(6)-methyltransferase family. N(4) subfamily.</text>
</comment>
<keyword evidence="5" id="KW-0949">S-adenosyl-L-methionine</keyword>
<dbReference type="EMBL" id="BAABAS010000006">
    <property type="protein sequence ID" value="GAA4232592.1"/>
    <property type="molecule type" value="Genomic_DNA"/>
</dbReference>
<proteinExistence type="inferred from homology"/>
<sequence>MPPARQRQNAHLTHKANAGVGRHGWLRLTPAYSVRLVRDRVNGLPPNAVVTDPFSGTGTTTLAAAEHGCAGQSLDVNPFLVWLGNVKVRHYPTDTLTFTRGAVHAICEQAEALIGDAHELWKPKLHKIERWWSPGTLAALKAIRHALDQADLPHEGRDLLDLAFCRTVIGASNAAFNHQSMSFKDVDNTNTLVDMDASTETIRQFSGDCAEVLDSAAMTLPGTGKVVLSDSRGMETSGALEPCDLLLTSPPYVNRMSYIRELRPYMYWLRFLDKSSDAGELDWQAIGGTWGVATSRLNEWASDGRTLPIDDQMRDVRALIERDGGKNGPLLSAYVAKYFCDMQAHFEAAFKHVKSGGRCSYIIGNSTFYGHLVPAEQWYAALMRDIGFADVEISTIRKRNSNKALYEYEVTGLRP</sequence>
<evidence type="ECO:0000256" key="7">
    <source>
        <dbReference type="ARBA" id="ARBA00049120"/>
    </source>
</evidence>
<dbReference type="EC" id="2.1.1.113" evidence="2"/>
<keyword evidence="6" id="KW-0680">Restriction system</keyword>
<protein>
    <recommendedName>
        <fullName evidence="2">site-specific DNA-methyltransferase (cytosine-N(4)-specific)</fullName>
        <ecNumber evidence="2">2.1.1.113</ecNumber>
    </recommendedName>
</protein>
<dbReference type="Proteomes" id="UP001501710">
    <property type="component" value="Unassembled WGS sequence"/>
</dbReference>
<dbReference type="InterPro" id="IPR017985">
    <property type="entry name" value="MeTrfase_CN4_CS"/>
</dbReference>
<comment type="caution">
    <text evidence="8">The sequence shown here is derived from an EMBL/GenBank/DDBJ whole genome shotgun (WGS) entry which is preliminary data.</text>
</comment>
<evidence type="ECO:0000256" key="5">
    <source>
        <dbReference type="ARBA" id="ARBA00022691"/>
    </source>
</evidence>
<evidence type="ECO:0000256" key="4">
    <source>
        <dbReference type="ARBA" id="ARBA00022679"/>
    </source>
</evidence>
<evidence type="ECO:0000256" key="3">
    <source>
        <dbReference type="ARBA" id="ARBA00022603"/>
    </source>
</evidence>
<evidence type="ECO:0000256" key="2">
    <source>
        <dbReference type="ARBA" id="ARBA00012185"/>
    </source>
</evidence>
<keyword evidence="4" id="KW-0808">Transferase</keyword>
<dbReference type="InterPro" id="IPR029063">
    <property type="entry name" value="SAM-dependent_MTases_sf"/>
</dbReference>
<evidence type="ECO:0000313" key="9">
    <source>
        <dbReference type="Proteomes" id="UP001501710"/>
    </source>
</evidence>
<comment type="catalytic activity">
    <reaction evidence="7">
        <text>a 2'-deoxycytidine in DNA + S-adenosyl-L-methionine = an N(4)-methyl-2'-deoxycytidine in DNA + S-adenosyl-L-homocysteine + H(+)</text>
        <dbReference type="Rhea" id="RHEA:16857"/>
        <dbReference type="Rhea" id="RHEA-COMP:11369"/>
        <dbReference type="Rhea" id="RHEA-COMP:13674"/>
        <dbReference type="ChEBI" id="CHEBI:15378"/>
        <dbReference type="ChEBI" id="CHEBI:57856"/>
        <dbReference type="ChEBI" id="CHEBI:59789"/>
        <dbReference type="ChEBI" id="CHEBI:85452"/>
        <dbReference type="ChEBI" id="CHEBI:137933"/>
        <dbReference type="EC" id="2.1.1.113"/>
    </reaction>
</comment>
<evidence type="ECO:0000313" key="8">
    <source>
        <dbReference type="EMBL" id="GAA4232592.1"/>
    </source>
</evidence>
<gene>
    <name evidence="8" type="ORF">GCM10022254_32920</name>
</gene>
<organism evidence="8 9">
    <name type="scientific">Actinomadura meridiana</name>
    <dbReference type="NCBI Taxonomy" id="559626"/>
    <lineage>
        <taxon>Bacteria</taxon>
        <taxon>Bacillati</taxon>
        <taxon>Actinomycetota</taxon>
        <taxon>Actinomycetes</taxon>
        <taxon>Streptosporangiales</taxon>
        <taxon>Thermomonosporaceae</taxon>
        <taxon>Actinomadura</taxon>
    </lineage>
</organism>
<dbReference type="SUPFAM" id="SSF53335">
    <property type="entry name" value="S-adenosyl-L-methionine-dependent methyltransferases"/>
    <property type="match status" value="1"/>
</dbReference>
<dbReference type="RefSeq" id="WP_344897033.1">
    <property type="nucleotide sequence ID" value="NZ_BAABAS010000006.1"/>
</dbReference>
<evidence type="ECO:0000256" key="1">
    <source>
        <dbReference type="ARBA" id="ARBA00010203"/>
    </source>
</evidence>
<dbReference type="Gene3D" id="3.40.50.150">
    <property type="entry name" value="Vaccinia Virus protein VP39"/>
    <property type="match status" value="2"/>
</dbReference>
<reference evidence="9" key="1">
    <citation type="journal article" date="2019" name="Int. J. Syst. Evol. Microbiol.">
        <title>The Global Catalogue of Microorganisms (GCM) 10K type strain sequencing project: providing services to taxonomists for standard genome sequencing and annotation.</title>
        <authorList>
            <consortium name="The Broad Institute Genomics Platform"/>
            <consortium name="The Broad Institute Genome Sequencing Center for Infectious Disease"/>
            <person name="Wu L."/>
            <person name="Ma J."/>
        </authorList>
    </citation>
    <scope>NUCLEOTIDE SEQUENCE [LARGE SCALE GENOMIC DNA]</scope>
    <source>
        <strain evidence="9">JCM 17440</strain>
    </source>
</reference>
<name>A0ABP8C2K3_9ACTN</name>
<dbReference type="PROSITE" id="PS00093">
    <property type="entry name" value="N4_MTASE"/>
    <property type="match status" value="1"/>
</dbReference>
<evidence type="ECO:0000256" key="6">
    <source>
        <dbReference type="ARBA" id="ARBA00022747"/>
    </source>
</evidence>
<accession>A0ABP8C2K3</accession>